<feature type="compositionally biased region" description="Basic and acidic residues" evidence="1">
    <location>
        <begin position="33"/>
        <end position="43"/>
    </location>
</feature>
<feature type="compositionally biased region" description="Basic residues" evidence="1">
    <location>
        <begin position="1"/>
        <end position="12"/>
    </location>
</feature>
<evidence type="ECO:0000256" key="1">
    <source>
        <dbReference type="SAM" id="MobiDB-lite"/>
    </source>
</evidence>
<evidence type="ECO:0000313" key="2">
    <source>
        <dbReference type="EMBL" id="GKZ26518.1"/>
    </source>
</evidence>
<reference evidence="2" key="1">
    <citation type="submission" date="2022-07" db="EMBL/GenBank/DDBJ databases">
        <title>Taxonomy of Aspergillus series Nigri: significant species reduction supported by multi-species coalescent approaches.</title>
        <authorList>
            <person name="Bian C."/>
            <person name="Kusuya Y."/>
            <person name="Sklenar F."/>
            <person name="D'hooge E."/>
            <person name="Yaguchi T."/>
            <person name="Takahashi H."/>
            <person name="Hubka V."/>
        </authorList>
    </citation>
    <scope>NUCLEOTIDE SEQUENCE</scope>
    <source>
        <strain evidence="2">CBS 733.88</strain>
    </source>
</reference>
<proteinExistence type="predicted"/>
<feature type="compositionally biased region" description="Polar residues" evidence="1">
    <location>
        <begin position="159"/>
        <end position="174"/>
    </location>
</feature>
<evidence type="ECO:0000313" key="3">
    <source>
        <dbReference type="Proteomes" id="UP001143548"/>
    </source>
</evidence>
<dbReference type="EMBL" id="BROQ01000149">
    <property type="protein sequence ID" value="GKZ26518.1"/>
    <property type="molecule type" value="Genomic_DNA"/>
</dbReference>
<dbReference type="AlphaFoldDB" id="A0A9W5YZE8"/>
<dbReference type="Proteomes" id="UP001143548">
    <property type="component" value="Unassembled WGS sequence"/>
</dbReference>
<sequence length="569" mass="63873">MAPKRARTKTKAKSSAPAPSASSSYRPSSEGTVNEKEHPSETRKSKRIRGLKVSETGDLPGTKTKALKMTPGDIKSTKGLPPDDTQSPGEQSPIHVTPPKEQPTNNNESAEEQIPDDAQPPGDQPPDDITSTEEQHTNINKSAGEQIPEDPQPPEEQSADNIDSFSEQSTSNKVSAEEQRPNDVPSVAAMPPDDIESPSEPHQRPLSDEERLIATLKEKCQNMKEQHRRLKERVDSLENWTAEMQHKYNYLAADPSGWGCRAHDYYKTQFSRLYSHLRNCADNYVHEKTAVLDGLPANWKKNLVKSLDGYCAQIDLDEILGALELGDIFGTEIVTMFLVKDCFERFFLNPFWYIVPHPGEGTEYDEEVLPRATRFGTGLYELFKKVNTGGDARGLLAQSWRLWTARLCSTNGYDDQSSFPKSMIARRNLMISAMVKEVMAHELLKPLLKTPSDDEMASHFERRLTGIYQHAAELSLSLSKDDHYVVIHNLHEIGEVFDQWNPETEADISHESDSDSLHGHRIMSMTFPAVYFGGGFASPDYRELVTKANVYVEDKTTLPKTDPTEKNND</sequence>
<organism evidence="2 3">
    <name type="scientific">Aspergillus brasiliensis</name>
    <dbReference type="NCBI Taxonomy" id="319629"/>
    <lineage>
        <taxon>Eukaryota</taxon>
        <taxon>Fungi</taxon>
        <taxon>Dikarya</taxon>
        <taxon>Ascomycota</taxon>
        <taxon>Pezizomycotina</taxon>
        <taxon>Eurotiomycetes</taxon>
        <taxon>Eurotiomycetidae</taxon>
        <taxon>Eurotiales</taxon>
        <taxon>Aspergillaceae</taxon>
        <taxon>Aspergillus</taxon>
        <taxon>Aspergillus subgen. Circumdati</taxon>
    </lineage>
</organism>
<accession>A0A9W5YZE8</accession>
<feature type="region of interest" description="Disordered" evidence="1">
    <location>
        <begin position="1"/>
        <end position="207"/>
    </location>
</feature>
<gene>
    <name evidence="2" type="ORF">AbraCBS73388_002606</name>
</gene>
<name>A0A9W5YZE8_9EURO</name>
<protein>
    <submittedName>
        <fullName evidence="2">Uncharacterized protein</fullName>
    </submittedName>
</protein>
<comment type="caution">
    <text evidence="2">The sequence shown here is derived from an EMBL/GenBank/DDBJ whole genome shotgun (WGS) entry which is preliminary data.</text>
</comment>
<feature type="compositionally biased region" description="Low complexity" evidence="1">
    <location>
        <begin position="13"/>
        <end position="29"/>
    </location>
</feature>